<feature type="transmembrane region" description="Helical" evidence="6">
    <location>
        <begin position="43"/>
        <end position="67"/>
    </location>
</feature>
<evidence type="ECO:0000313" key="7">
    <source>
        <dbReference type="EMBL" id="QWF72409.1"/>
    </source>
</evidence>
<protein>
    <submittedName>
        <fullName evidence="7">YihY/virulence factor BrkB family protein</fullName>
    </submittedName>
</protein>
<keyword evidence="5 6" id="KW-0472">Membrane</keyword>
<comment type="subcellular location">
    <subcellularLocation>
        <location evidence="1">Cell membrane</location>
        <topology evidence="1">Multi-pass membrane protein</topology>
    </subcellularLocation>
</comment>
<evidence type="ECO:0000256" key="4">
    <source>
        <dbReference type="ARBA" id="ARBA00022989"/>
    </source>
</evidence>
<keyword evidence="3 6" id="KW-0812">Transmembrane</keyword>
<evidence type="ECO:0000313" key="8">
    <source>
        <dbReference type="Proteomes" id="UP000676649"/>
    </source>
</evidence>
<dbReference type="PANTHER" id="PTHR30213">
    <property type="entry name" value="INNER MEMBRANE PROTEIN YHJD"/>
    <property type="match status" value="1"/>
</dbReference>
<evidence type="ECO:0000256" key="1">
    <source>
        <dbReference type="ARBA" id="ARBA00004651"/>
    </source>
</evidence>
<reference evidence="7" key="1">
    <citation type="submission" date="2021-04" db="EMBL/GenBank/DDBJ databases">
        <title>Draft genome sequence data of methanotrophic Methylovulum sp. strain S1L and Methylomonas sp. strain S2AM isolated from boreal lake water columns.</title>
        <authorList>
            <person name="Rissanen A.J."/>
            <person name="Mangayil R."/>
            <person name="Svenning M.M."/>
            <person name="Khanongnuch R."/>
        </authorList>
    </citation>
    <scope>NUCLEOTIDE SEQUENCE</scope>
    <source>
        <strain evidence="7">S2AM</strain>
    </source>
</reference>
<dbReference type="AlphaFoldDB" id="A0A975RBI6"/>
<proteinExistence type="predicted"/>
<feature type="transmembrane region" description="Helical" evidence="6">
    <location>
        <begin position="255"/>
        <end position="282"/>
    </location>
</feature>
<keyword evidence="4 6" id="KW-1133">Transmembrane helix</keyword>
<dbReference type="Proteomes" id="UP000676649">
    <property type="component" value="Chromosome"/>
</dbReference>
<dbReference type="InterPro" id="IPR017039">
    <property type="entry name" value="Virul_fac_BrkB"/>
</dbReference>
<dbReference type="KEGG" id="mpad:KEF85_08190"/>
<evidence type="ECO:0000256" key="6">
    <source>
        <dbReference type="SAM" id="Phobius"/>
    </source>
</evidence>
<dbReference type="RefSeq" id="WP_215584858.1">
    <property type="nucleotide sequence ID" value="NZ_CP073754.1"/>
</dbReference>
<dbReference type="PANTHER" id="PTHR30213:SF1">
    <property type="entry name" value="INNER MEMBRANE PROTEIN YHJD"/>
    <property type="match status" value="1"/>
</dbReference>
<evidence type="ECO:0000256" key="5">
    <source>
        <dbReference type="ARBA" id="ARBA00023136"/>
    </source>
</evidence>
<sequence>MSLPKHKTLAWQYLAATGRQVLQLTAQAITRFRHINAMQTAGAFAYFALFSLLPLILLSLTCASLFIDREQAATMLIAYLHSYVPLDGDMRSDIFNTVNAVVKARGPASLTAILMLVWAVMQFFSTLINVTRQAWDDSSAQWWRLSLESLIFMGIMLVVLALGVSLPLLVDVLANWLLTDTDWNAWLYPLLGELISALLVFGSLSLFYQLAPAQPTKFAQVWIAAFCTTLLFHLAGILFVGYLRVFGNLNPVYGAFSAVMALLLWLYVTGCIFIFGACLCAAPAQRRASAGIGSPVY</sequence>
<feature type="transmembrane region" description="Helical" evidence="6">
    <location>
        <begin position="222"/>
        <end position="243"/>
    </location>
</feature>
<keyword evidence="2" id="KW-1003">Cell membrane</keyword>
<dbReference type="NCBIfam" id="TIGR00765">
    <property type="entry name" value="yihY_not_rbn"/>
    <property type="match status" value="1"/>
</dbReference>
<feature type="transmembrane region" description="Helical" evidence="6">
    <location>
        <begin position="190"/>
        <end position="210"/>
    </location>
</feature>
<organism evidence="7 8">
    <name type="scientific">Methylomonas paludis</name>
    <dbReference type="NCBI Taxonomy" id="1173101"/>
    <lineage>
        <taxon>Bacteria</taxon>
        <taxon>Pseudomonadati</taxon>
        <taxon>Pseudomonadota</taxon>
        <taxon>Gammaproteobacteria</taxon>
        <taxon>Methylococcales</taxon>
        <taxon>Methylococcaceae</taxon>
        <taxon>Methylomonas</taxon>
    </lineage>
</organism>
<evidence type="ECO:0000256" key="3">
    <source>
        <dbReference type="ARBA" id="ARBA00022692"/>
    </source>
</evidence>
<accession>A0A975RBI6</accession>
<dbReference type="GO" id="GO:0005886">
    <property type="term" value="C:plasma membrane"/>
    <property type="evidence" value="ECO:0007669"/>
    <property type="project" value="UniProtKB-SubCell"/>
</dbReference>
<name>A0A975RBI6_9GAMM</name>
<dbReference type="PIRSF" id="PIRSF035875">
    <property type="entry name" value="RNase_BN"/>
    <property type="match status" value="1"/>
</dbReference>
<feature type="transmembrane region" description="Helical" evidence="6">
    <location>
        <begin position="150"/>
        <end position="170"/>
    </location>
</feature>
<gene>
    <name evidence="7" type="ORF">KEF85_08190</name>
</gene>
<dbReference type="EMBL" id="CP073754">
    <property type="protein sequence ID" value="QWF72409.1"/>
    <property type="molecule type" value="Genomic_DNA"/>
</dbReference>
<evidence type="ECO:0000256" key="2">
    <source>
        <dbReference type="ARBA" id="ARBA00022475"/>
    </source>
</evidence>
<keyword evidence="8" id="KW-1185">Reference proteome</keyword>
<dbReference type="Pfam" id="PF03631">
    <property type="entry name" value="Virul_fac_BrkB"/>
    <property type="match status" value="1"/>
</dbReference>
<feature type="transmembrane region" description="Helical" evidence="6">
    <location>
        <begin position="108"/>
        <end position="130"/>
    </location>
</feature>